<accession>A0A5N6U7U7</accession>
<dbReference type="SUPFAM" id="SSF110857">
    <property type="entry name" value="Gamma-glutamyl cyclotransferase-like"/>
    <property type="match status" value="1"/>
</dbReference>
<evidence type="ECO:0000259" key="1">
    <source>
        <dbReference type="Pfam" id="PF06094"/>
    </source>
</evidence>
<evidence type="ECO:0000313" key="2">
    <source>
        <dbReference type="EMBL" id="KAE8154715.1"/>
    </source>
</evidence>
<dbReference type="EMBL" id="ML742027">
    <property type="protein sequence ID" value="KAE8154715.1"/>
    <property type="molecule type" value="Genomic_DNA"/>
</dbReference>
<dbReference type="Gene3D" id="3.10.490.10">
    <property type="entry name" value="Gamma-glutamyl cyclotransferase-like"/>
    <property type="match status" value="1"/>
</dbReference>
<feature type="domain" description="Gamma-glutamylcyclotransferase AIG2-like" evidence="1">
    <location>
        <begin position="34"/>
        <end position="150"/>
    </location>
</feature>
<gene>
    <name evidence="2" type="ORF">BDV25DRAFT_135635</name>
</gene>
<dbReference type="Proteomes" id="UP000325780">
    <property type="component" value="Unassembled WGS sequence"/>
</dbReference>
<name>A0A5N6U7U7_ASPAV</name>
<proteinExistence type="predicted"/>
<dbReference type="InterPro" id="IPR009288">
    <property type="entry name" value="AIG2-like_dom"/>
</dbReference>
<dbReference type="InterPro" id="IPR036568">
    <property type="entry name" value="GGCT-like_sf"/>
</dbReference>
<dbReference type="AlphaFoldDB" id="A0A5N6U7U7"/>
<dbReference type="CDD" id="cd06661">
    <property type="entry name" value="GGCT_like"/>
    <property type="match status" value="1"/>
</dbReference>
<dbReference type="OrthoDB" id="1044435at2759"/>
<dbReference type="Pfam" id="PF06094">
    <property type="entry name" value="GGACT"/>
    <property type="match status" value="1"/>
</dbReference>
<dbReference type="InterPro" id="IPR013024">
    <property type="entry name" value="GGCT-like"/>
</dbReference>
<evidence type="ECO:0000313" key="3">
    <source>
        <dbReference type="Proteomes" id="UP000325780"/>
    </source>
</evidence>
<protein>
    <recommendedName>
        <fullName evidence="1">Gamma-glutamylcyclotransferase AIG2-like domain-containing protein</fullName>
    </recommendedName>
</protein>
<reference evidence="2 3" key="1">
    <citation type="submission" date="2019-04" db="EMBL/GenBank/DDBJ databases">
        <title>Friends and foes A comparative genomics study of 23 Aspergillus species from section Flavi.</title>
        <authorList>
            <consortium name="DOE Joint Genome Institute"/>
            <person name="Kjaerbolling I."/>
            <person name="Vesth T."/>
            <person name="Frisvad J.C."/>
            <person name="Nybo J.L."/>
            <person name="Theobald S."/>
            <person name="Kildgaard S."/>
            <person name="Isbrandt T."/>
            <person name="Kuo A."/>
            <person name="Sato A."/>
            <person name="Lyhne E.K."/>
            <person name="Kogle M.E."/>
            <person name="Wiebenga A."/>
            <person name="Kun R.S."/>
            <person name="Lubbers R.J."/>
            <person name="Makela M.R."/>
            <person name="Barry K."/>
            <person name="Chovatia M."/>
            <person name="Clum A."/>
            <person name="Daum C."/>
            <person name="Haridas S."/>
            <person name="He G."/>
            <person name="LaButti K."/>
            <person name="Lipzen A."/>
            <person name="Mondo S."/>
            <person name="Riley R."/>
            <person name="Salamov A."/>
            <person name="Simmons B.A."/>
            <person name="Magnuson J.K."/>
            <person name="Henrissat B."/>
            <person name="Mortensen U.H."/>
            <person name="Larsen T.O."/>
            <person name="Devries R.P."/>
            <person name="Grigoriev I.V."/>
            <person name="Machida M."/>
            <person name="Baker S.E."/>
            <person name="Andersen M.R."/>
        </authorList>
    </citation>
    <scope>NUCLEOTIDE SEQUENCE [LARGE SCALE GENOMIC DNA]</scope>
    <source>
        <strain evidence="2 3">IBT 18842</strain>
    </source>
</reference>
<organism evidence="2 3">
    <name type="scientific">Aspergillus avenaceus</name>
    <dbReference type="NCBI Taxonomy" id="36643"/>
    <lineage>
        <taxon>Eukaryota</taxon>
        <taxon>Fungi</taxon>
        <taxon>Dikarya</taxon>
        <taxon>Ascomycota</taxon>
        <taxon>Pezizomycotina</taxon>
        <taxon>Eurotiomycetes</taxon>
        <taxon>Eurotiomycetidae</taxon>
        <taxon>Eurotiales</taxon>
        <taxon>Aspergillaceae</taxon>
        <taxon>Aspergillus</taxon>
        <taxon>Aspergillus subgen. Circumdati</taxon>
    </lineage>
</organism>
<keyword evidence="3" id="KW-1185">Reference proteome</keyword>
<sequence>MDAKKWYPTDFKQALHNSLTEIEVTELLIEPPRFVYGVLMLPTVLKYFIGTDQSVDITRRMTRARITGYKMYQFSETSTPVIIATSDPQDVVEGMLVFGLDGHQRNCIYELEGGTMDLVDVKVQIRLREGSLGTYEIRSGMMIDAGTFTWLGPTDELIPVEKMAWSLDDFLQGTFYDNIVRSQRRVSLDSSQ</sequence>